<feature type="chain" id="PRO_5019585771" evidence="1">
    <location>
        <begin position="24"/>
        <end position="1032"/>
    </location>
</feature>
<gene>
    <name evidence="3" type="ORF">ELE36_13390</name>
</gene>
<dbReference type="Proteomes" id="UP000291562">
    <property type="component" value="Chromosome"/>
</dbReference>
<dbReference type="Pfam" id="PF12770">
    <property type="entry name" value="CHAT"/>
    <property type="match status" value="1"/>
</dbReference>
<dbReference type="OrthoDB" id="5957838at2"/>
<dbReference type="EMBL" id="CP035704">
    <property type="protein sequence ID" value="QBB71267.1"/>
    <property type="molecule type" value="Genomic_DNA"/>
</dbReference>
<feature type="domain" description="CHAT" evidence="2">
    <location>
        <begin position="758"/>
        <end position="1029"/>
    </location>
</feature>
<dbReference type="PANTHER" id="PTHR10098">
    <property type="entry name" value="RAPSYN-RELATED"/>
    <property type="match status" value="1"/>
</dbReference>
<evidence type="ECO:0000256" key="1">
    <source>
        <dbReference type="SAM" id="SignalP"/>
    </source>
</evidence>
<keyword evidence="4" id="KW-1185">Reference proteome</keyword>
<keyword evidence="1" id="KW-0732">Signal</keyword>
<dbReference type="SUPFAM" id="SSF48452">
    <property type="entry name" value="TPR-like"/>
    <property type="match status" value="2"/>
</dbReference>
<evidence type="ECO:0000313" key="3">
    <source>
        <dbReference type="EMBL" id="QBB71267.1"/>
    </source>
</evidence>
<dbReference type="Gene3D" id="1.25.40.10">
    <property type="entry name" value="Tetratricopeptide repeat domain"/>
    <property type="match status" value="2"/>
</dbReference>
<reference evidence="3 4" key="1">
    <citation type="submission" date="2019-01" db="EMBL/GenBank/DDBJ databases">
        <title>Pseudolysobacter antarctica gen. nov., sp. nov., isolated from Fildes Peninsula, Antarctica.</title>
        <authorList>
            <person name="Wei Z."/>
            <person name="Peng F."/>
        </authorList>
    </citation>
    <scope>NUCLEOTIDE SEQUENCE [LARGE SCALE GENOMIC DNA]</scope>
    <source>
        <strain evidence="3 4">AQ6-296</strain>
    </source>
</reference>
<protein>
    <submittedName>
        <fullName evidence="3">CHAT domain-containing protein</fullName>
    </submittedName>
</protein>
<dbReference type="InterPro" id="IPR011990">
    <property type="entry name" value="TPR-like_helical_dom_sf"/>
</dbReference>
<dbReference type="AlphaFoldDB" id="A0A411HLL4"/>
<organism evidence="3 4">
    <name type="scientific">Pseudolysobacter antarcticus</name>
    <dbReference type="NCBI Taxonomy" id="2511995"/>
    <lineage>
        <taxon>Bacteria</taxon>
        <taxon>Pseudomonadati</taxon>
        <taxon>Pseudomonadota</taxon>
        <taxon>Gammaproteobacteria</taxon>
        <taxon>Lysobacterales</taxon>
        <taxon>Rhodanobacteraceae</taxon>
        <taxon>Pseudolysobacter</taxon>
    </lineage>
</organism>
<evidence type="ECO:0000313" key="4">
    <source>
        <dbReference type="Proteomes" id="UP000291562"/>
    </source>
</evidence>
<accession>A0A411HLL4</accession>
<dbReference type="KEGG" id="xbc:ELE36_13390"/>
<dbReference type="InterPro" id="IPR024983">
    <property type="entry name" value="CHAT_dom"/>
</dbReference>
<evidence type="ECO:0000259" key="2">
    <source>
        <dbReference type="Pfam" id="PF12770"/>
    </source>
</evidence>
<sequence length="1032" mass="111023">MQRRFPIAVLVALTISAGRLVFATPNANAVIDCVNTAEVTLAIPRSDRISLDVHASDTTWLDLQESGAEIELTGAVAGASFNEVTVPPRLGYFFLEMHGNNTLQVRRILASAAPARLHAKLHCSPTASDRARIVWFGRAALISQQLMPVSRGIPTDDLLGDITKLSADAVAADELALTQHLRAQALFAGARTTAAIAAFAQAESAWLAIGDNARALAARVGRVEELQRSGQYQAAQDLSKINFSIGPDDQYFSERLRAARCLALRYLGALDQAVACYEASITGFTNNDERTEHASMLLDLAEVLRYQGSHDRAQGYAQQGLLLAEGPDAPILHGRAYLLLADLALEHGDVATALRQFDSAISEFSSVHASRWEANAMLRVASLYSQFGVLDDSYAFVEAALSRLSEQDAPARFAAAKIALARVDLRAGQNDDALRSVRAAEAIYARLKMPAELDLCHTLLARLQLENNDVAAAEKLVDAASEHTKLNTHEWQLIAIRTAIAAAHLPVAQRLLDQLRPAPLSWAHRIEFAELNATWSARSGDRDKALQILTTAATNIHAAAFDMRHPLMAELLVRQITPLRSLAIELLLEQRESASGDDIAAVDRDTAQAAWQWINLLSAPRAPADANDSSRNPSTRLDELIGHELLASSNHRDDASATAMGRELLAILSNGSPHIASKDPAISRPLQTLQQGLAAEAVFVSFLDAGPRGAMLWISRDQARLLAAPSSKQLRDATEKLLLLVSSPGNSLEQIHLAGDVIAAKLFATAPMTSAPTKLLVDADSDIGLLPWPILRWREGDEELVENSSINLVHVRANCCVDSSSPTSRVHVFVSAQQATATASPELPQLPMASSEPDFITTSLLNSQHKVVAKSMNSRDALLAALNQSGDWVHIAGHGTAGSAHIGFSGVWLEPETAGAAPGFLGELDVLGRGSRSDLVVLDACQLGRRTNDSVRPSMSFADATAHAGAKHVVAALWPTSDSAAALWVPTFYADMASSNAPDVGAALHKAQLRLRSSRSFHHPFYWASLMHIESI</sequence>
<name>A0A411HLL4_9GAMM</name>
<feature type="signal peptide" evidence="1">
    <location>
        <begin position="1"/>
        <end position="23"/>
    </location>
</feature>
<dbReference type="RefSeq" id="WP_129834103.1">
    <property type="nucleotide sequence ID" value="NZ_CP035704.1"/>
</dbReference>
<proteinExistence type="predicted"/>